<protein>
    <recommendedName>
        <fullName evidence="1">Macro domain-containing protein</fullName>
    </recommendedName>
</protein>
<dbReference type="InterPro" id="IPR043472">
    <property type="entry name" value="Macro_dom-like"/>
</dbReference>
<accession>A0A6J5RHM9</accession>
<organism evidence="2">
    <name type="scientific">uncultured Caudovirales phage</name>
    <dbReference type="NCBI Taxonomy" id="2100421"/>
    <lineage>
        <taxon>Viruses</taxon>
        <taxon>Duplodnaviria</taxon>
        <taxon>Heunggongvirae</taxon>
        <taxon>Uroviricota</taxon>
        <taxon>Caudoviricetes</taxon>
        <taxon>Peduoviridae</taxon>
        <taxon>Maltschvirus</taxon>
        <taxon>Maltschvirus maltsch</taxon>
    </lineage>
</organism>
<reference evidence="2" key="1">
    <citation type="submission" date="2020-05" db="EMBL/GenBank/DDBJ databases">
        <authorList>
            <person name="Chiriac C."/>
            <person name="Salcher M."/>
            <person name="Ghai R."/>
            <person name="Kavagutti S V."/>
        </authorList>
    </citation>
    <scope>NUCLEOTIDE SEQUENCE</scope>
</reference>
<evidence type="ECO:0000313" key="2">
    <source>
        <dbReference type="EMBL" id="CAB4196980.1"/>
    </source>
</evidence>
<feature type="domain" description="Macro" evidence="1">
    <location>
        <begin position="1"/>
        <end position="169"/>
    </location>
</feature>
<gene>
    <name evidence="2" type="ORF">UFOVP1290_500</name>
</gene>
<dbReference type="SUPFAM" id="SSF52949">
    <property type="entry name" value="Macro domain-like"/>
    <property type="match status" value="1"/>
</dbReference>
<dbReference type="Gene3D" id="3.40.220.10">
    <property type="entry name" value="Leucine Aminopeptidase, subunit E, domain 1"/>
    <property type="match status" value="1"/>
</dbReference>
<dbReference type="PROSITE" id="PS51154">
    <property type="entry name" value="MACRO"/>
    <property type="match status" value="1"/>
</dbReference>
<dbReference type="EMBL" id="LR797252">
    <property type="protein sequence ID" value="CAB4196980.1"/>
    <property type="molecule type" value="Genomic_DNA"/>
</dbReference>
<name>A0A6J5RHM9_9CAUD</name>
<evidence type="ECO:0000259" key="1">
    <source>
        <dbReference type="PROSITE" id="PS51154"/>
    </source>
</evidence>
<proteinExistence type="predicted"/>
<sequence>MKEIRKDLFECILDSEVDAICITTNGHYTSDGSAIMGGGCAAEAARRWIKMPETLGKLLKTSGKNIPFIIGAVDANGDAIDIKSSNVKCLIFSFPTIDNLMFGSDIDLIKNSCDIMNKYAKQYNLKKIASVRFGSGIGGLDWYTEVKPVVENILDDRFIICCQENDELR</sequence>
<dbReference type="InterPro" id="IPR002589">
    <property type="entry name" value="Macro_dom"/>
</dbReference>